<keyword evidence="4" id="KW-1133">Transmembrane helix</keyword>
<dbReference type="OrthoDB" id="1817080at2"/>
<dbReference type="PANTHER" id="PTHR32347">
    <property type="entry name" value="EFFLUX SYSTEM COMPONENT YKNX-RELATED"/>
    <property type="match status" value="1"/>
</dbReference>
<dbReference type="AlphaFoldDB" id="A0A1A5YKN0"/>
<feature type="domain" description="CzcB-like barrel-sandwich hybrid" evidence="5">
    <location>
        <begin position="91"/>
        <end position="207"/>
    </location>
</feature>
<gene>
    <name evidence="6" type="ORF">A7K91_20800</name>
</gene>
<dbReference type="InterPro" id="IPR050465">
    <property type="entry name" value="UPF0194_transport"/>
</dbReference>
<evidence type="ECO:0000256" key="1">
    <source>
        <dbReference type="ARBA" id="ARBA00004196"/>
    </source>
</evidence>
<dbReference type="Gene3D" id="2.40.420.20">
    <property type="match status" value="1"/>
</dbReference>
<dbReference type="PANTHER" id="PTHR32347:SF23">
    <property type="entry name" value="BLL5650 PROTEIN"/>
    <property type="match status" value="1"/>
</dbReference>
<keyword evidence="3" id="KW-0175">Coiled coil</keyword>
<evidence type="ECO:0000256" key="2">
    <source>
        <dbReference type="ARBA" id="ARBA00009477"/>
    </source>
</evidence>
<dbReference type="Pfam" id="PF25973">
    <property type="entry name" value="BSH_CzcB"/>
    <property type="match status" value="1"/>
</dbReference>
<dbReference type="STRING" id="1844972.A7K91_20800"/>
<protein>
    <submittedName>
        <fullName evidence="6">Efflux transporter periplasmic adaptor subunit</fullName>
    </submittedName>
</protein>
<keyword evidence="7" id="KW-1185">Reference proteome</keyword>
<dbReference type="GO" id="GO:0016020">
    <property type="term" value="C:membrane"/>
    <property type="evidence" value="ECO:0007669"/>
    <property type="project" value="InterPro"/>
</dbReference>
<proteinExistence type="inferred from homology"/>
<comment type="subcellular location">
    <subcellularLocation>
        <location evidence="1">Cell envelope</location>
    </subcellularLocation>
</comment>
<keyword evidence="4" id="KW-0812">Transmembrane</keyword>
<comment type="similarity">
    <text evidence="2">Belongs to the membrane fusion protein (MFP) (TC 8.A.1) family.</text>
</comment>
<dbReference type="SUPFAM" id="SSF111369">
    <property type="entry name" value="HlyD-like secretion proteins"/>
    <property type="match status" value="1"/>
</dbReference>
<evidence type="ECO:0000313" key="6">
    <source>
        <dbReference type="EMBL" id="OBR66177.1"/>
    </source>
</evidence>
<dbReference type="GO" id="GO:0030313">
    <property type="term" value="C:cell envelope"/>
    <property type="evidence" value="ECO:0007669"/>
    <property type="project" value="UniProtKB-SubCell"/>
</dbReference>
<evidence type="ECO:0000256" key="3">
    <source>
        <dbReference type="ARBA" id="ARBA00023054"/>
    </source>
</evidence>
<dbReference type="NCBIfam" id="TIGR01730">
    <property type="entry name" value="RND_mfp"/>
    <property type="match status" value="1"/>
</dbReference>
<dbReference type="Proteomes" id="UP000092024">
    <property type="component" value="Unassembled WGS sequence"/>
</dbReference>
<keyword evidence="4" id="KW-0472">Membrane</keyword>
<accession>A0A1A5YKN0</accession>
<comment type="caution">
    <text evidence="6">The sequence shown here is derived from an EMBL/GenBank/DDBJ whole genome shotgun (WGS) entry which is preliminary data.</text>
</comment>
<sequence length="353" mass="39147">MDVLLRKINSRRISRSRFKQLAAIWIIACIVLSGCSLLPMEEETVQPPLIQPTEEELNLVQAVKGNIQTYLRGTARFVSAATEEASFLESGGKVQSVNVAVGDSVKAGDVLVELDSGDLELQLRLQKMNVEKGWLQYRQSKMSDVSETELRLREIDLERETLLLESMESRLENSRLYAPIDGVVIFAETLQTGDTVSAHQTIMTIADPARIQLTYTAGSPKDLMMVETGMPVQLRYKGKAYDGTVLQTPANAPLTTDEIQTERNAVLLIVEMEKQPEDVQIGHSAEMIIELQNRADVILLPRSAVRSYMGRSYVQIADGSQRREVDVEVGLTTATEAEIVSGLDEGQMVVVNH</sequence>
<dbReference type="InterPro" id="IPR006143">
    <property type="entry name" value="RND_pump_MFP"/>
</dbReference>
<dbReference type="InterPro" id="IPR058647">
    <property type="entry name" value="BSH_CzcB-like"/>
</dbReference>
<dbReference type="GO" id="GO:0022857">
    <property type="term" value="F:transmembrane transporter activity"/>
    <property type="evidence" value="ECO:0007669"/>
    <property type="project" value="InterPro"/>
</dbReference>
<organism evidence="6 7">
    <name type="scientific">Paenibacillus oryzae</name>
    <dbReference type="NCBI Taxonomy" id="1844972"/>
    <lineage>
        <taxon>Bacteria</taxon>
        <taxon>Bacillati</taxon>
        <taxon>Bacillota</taxon>
        <taxon>Bacilli</taxon>
        <taxon>Bacillales</taxon>
        <taxon>Paenibacillaceae</taxon>
        <taxon>Paenibacillus</taxon>
    </lineage>
</organism>
<evidence type="ECO:0000256" key="4">
    <source>
        <dbReference type="SAM" id="Phobius"/>
    </source>
</evidence>
<feature type="transmembrane region" description="Helical" evidence="4">
    <location>
        <begin position="21"/>
        <end position="40"/>
    </location>
</feature>
<evidence type="ECO:0000259" key="5">
    <source>
        <dbReference type="Pfam" id="PF25973"/>
    </source>
</evidence>
<dbReference type="PROSITE" id="PS51257">
    <property type="entry name" value="PROKAR_LIPOPROTEIN"/>
    <property type="match status" value="1"/>
</dbReference>
<name>A0A1A5YKN0_9BACL</name>
<dbReference type="Gene3D" id="2.40.50.100">
    <property type="match status" value="1"/>
</dbReference>
<dbReference type="EMBL" id="LYPA01000050">
    <property type="protein sequence ID" value="OBR66177.1"/>
    <property type="molecule type" value="Genomic_DNA"/>
</dbReference>
<reference evidence="6 7" key="1">
    <citation type="submission" date="2016-05" db="EMBL/GenBank/DDBJ databases">
        <title>Paenibacillus oryzae. sp. nov., isolated from the rice root.</title>
        <authorList>
            <person name="Zhang J."/>
            <person name="Zhang X."/>
        </authorList>
    </citation>
    <scope>NUCLEOTIDE SEQUENCE [LARGE SCALE GENOMIC DNA]</scope>
    <source>
        <strain evidence="6 7">1DrF-4</strain>
    </source>
</reference>
<evidence type="ECO:0000313" key="7">
    <source>
        <dbReference type="Proteomes" id="UP000092024"/>
    </source>
</evidence>